<gene>
    <name evidence="1" type="ORF">SAMN04490194_2160</name>
</gene>
<sequence>MSRIYTYLNSISSGQPINFEAFAKELKKHGKGAGYLFDTFSTSKIGKSSYQVAVLREDRFAELIREHAPSEVAGRIGAALDGSSHAAAVSGSLLITRSMVHPHPSVVLLSKHGWEAPNTLRPAALLVENLENFLALKQTVDILADCGVAEQSESFDVIFSAGNQITNRLNMPFLSQYQRLYCLFDVDLGGLTMYRTLLKGLPDGHRVVFVYPDDIAHRLSASKYSLNQQTRQDLLEFVGLSKETNELIGLMRDSQKALEQETYLMSTTTRD</sequence>
<evidence type="ECO:0000313" key="1">
    <source>
        <dbReference type="EMBL" id="SEE41980.1"/>
    </source>
</evidence>
<proteinExistence type="predicted"/>
<evidence type="ECO:0008006" key="3">
    <source>
        <dbReference type="Google" id="ProtNLM"/>
    </source>
</evidence>
<accession>A0A1H5IP79</accession>
<protein>
    <recommendedName>
        <fullName evidence="3">Wadjet protein JetD C-terminal domain-containing protein</fullName>
    </recommendedName>
</protein>
<reference evidence="1 2" key="1">
    <citation type="submission" date="2016-10" db="EMBL/GenBank/DDBJ databases">
        <authorList>
            <person name="de Groot N.N."/>
        </authorList>
    </citation>
    <scope>NUCLEOTIDE SEQUENCE [LARGE SCALE GENOMIC DNA]</scope>
    <source>
        <strain evidence="1 2">BS3662</strain>
    </source>
</reference>
<dbReference type="EMBL" id="FNTY01000002">
    <property type="protein sequence ID" value="SEE41980.1"/>
    <property type="molecule type" value="Genomic_DNA"/>
</dbReference>
<dbReference type="AlphaFoldDB" id="A0A1H5IP79"/>
<organism evidence="1 2">
    <name type="scientific">Pseudomonas migulae</name>
    <dbReference type="NCBI Taxonomy" id="78543"/>
    <lineage>
        <taxon>Bacteria</taxon>
        <taxon>Pseudomonadati</taxon>
        <taxon>Pseudomonadota</taxon>
        <taxon>Gammaproteobacteria</taxon>
        <taxon>Pseudomonadales</taxon>
        <taxon>Pseudomonadaceae</taxon>
        <taxon>Pseudomonas</taxon>
    </lineage>
</organism>
<evidence type="ECO:0000313" key="2">
    <source>
        <dbReference type="Proteomes" id="UP000198985"/>
    </source>
</evidence>
<dbReference type="Proteomes" id="UP000198985">
    <property type="component" value="Unassembled WGS sequence"/>
</dbReference>
<name>A0A1H5IP79_9PSED</name>